<comment type="caution">
    <text evidence="3">The sequence shown here is derived from an EMBL/GenBank/DDBJ whole genome shotgun (WGS) entry which is preliminary data.</text>
</comment>
<dbReference type="PANTHER" id="PTHR37162">
    <property type="entry name" value="HAT FAMILY DIMERISATION DOMAINCONTAINING PROTEIN-RELATED"/>
    <property type="match status" value="1"/>
</dbReference>
<evidence type="ECO:0000313" key="4">
    <source>
        <dbReference type="Proteomes" id="UP001152320"/>
    </source>
</evidence>
<keyword evidence="1" id="KW-0175">Coiled coil</keyword>
<dbReference type="SUPFAM" id="SSF53098">
    <property type="entry name" value="Ribonuclease H-like"/>
    <property type="match status" value="1"/>
</dbReference>
<dbReference type="EMBL" id="JAIZAY010000001">
    <property type="protein sequence ID" value="KAJ8049095.1"/>
    <property type="molecule type" value="Genomic_DNA"/>
</dbReference>
<dbReference type="PANTHER" id="PTHR37162:SF1">
    <property type="entry name" value="BED-TYPE DOMAIN-CONTAINING PROTEIN"/>
    <property type="match status" value="1"/>
</dbReference>
<feature type="region of interest" description="Disordered" evidence="2">
    <location>
        <begin position="82"/>
        <end position="119"/>
    </location>
</feature>
<proteinExistence type="predicted"/>
<evidence type="ECO:0000256" key="1">
    <source>
        <dbReference type="SAM" id="Coils"/>
    </source>
</evidence>
<accession>A0A9Q1HKE1</accession>
<feature type="coiled-coil region" evidence="1">
    <location>
        <begin position="708"/>
        <end position="821"/>
    </location>
</feature>
<name>A0A9Q1HKE1_HOLLE</name>
<gene>
    <name evidence="3" type="ORF">HOLleu_01683</name>
</gene>
<dbReference type="Proteomes" id="UP001152320">
    <property type="component" value="Chromosome 1"/>
</dbReference>
<protein>
    <submittedName>
        <fullName evidence="3">Uncharacterized protein</fullName>
    </submittedName>
</protein>
<dbReference type="InterPro" id="IPR012337">
    <property type="entry name" value="RNaseH-like_sf"/>
</dbReference>
<dbReference type="OrthoDB" id="5954038at2759"/>
<keyword evidence="4" id="KW-1185">Reference proteome</keyword>
<sequence>MSHSKTTFQARWLEQMDDSGVRIGLWCRTVDGAPYKATCILCKKQISCDNSGLHQIKQHAKGENHKRASKIHFSTSQSRFSWKGVAKKDDSQPPLSFKSKTSSPSLSAPILSEPSSAGPSSLIPLTSGDCRVKAEAMWAMKVASSNYSFASTAGIKELFSAMFPDSPIASGMALSSSKVKYLISDGLGPYFLKKMVSDVGQAYYTIHFDETTTNQVKKQMDVLLRYFSSSKGMVQVRFVRAIMFGHAYADRVSGELLDTIRNLKLPIHHLLSISCDGPNVNKSIKRQLESAVVEGGAKGLVDVGFCTIHVVHNAFRKALDNFGGAAENLCLDLFYFFKLSAARREDYKEEQVNLELDEVNFVRHVQSRWLTLLPAVDRVISQMSGLREYFLKTLALRSTEKSDRYKRICRLLNDDTTEVQLLFLQCVKELFDSFLRAFQVEGPMVHCLYSSLVDLVKSLLKRFVKAELVAGKDLADIDVDKAENLLSDNELEVGATTRQKLARVGAGKKIQCLNNMKAFYTGATKYLLSQLPLKNTLLRTMSCLHPDSQKSGTGPRYIKYVAEKMPCVEASEVATIVDEWNLYMEEKIPDSWFSNYDNAEQGEIPYRRVDQYWSQVAAITTPAGQKKYPHLSKVAYCALTLAHGNADCERSLSCNNRMLTKERTCLSESTINGLRHVKDAVYCSGGEVHKIPVDREMITACKNAHSVYLRKLQEEREAEEAKKKAKAKKEAEQQEQEKVRKECEKQLKKLKDDQKDLKSKEKETEEEYQRAKALLQETQERLTKAIIDKDMNNVSLASGFLEVARKKLDDAEKELKLTEKKRKIIVGYEKATKKLKQK</sequence>
<reference evidence="3" key="1">
    <citation type="submission" date="2021-10" db="EMBL/GenBank/DDBJ databases">
        <title>Tropical sea cucumber genome reveals ecological adaptation and Cuvierian tubules defense mechanism.</title>
        <authorList>
            <person name="Chen T."/>
        </authorList>
    </citation>
    <scope>NUCLEOTIDE SEQUENCE</scope>
    <source>
        <strain evidence="3">Nanhai2018</strain>
        <tissue evidence="3">Muscle</tissue>
    </source>
</reference>
<evidence type="ECO:0000256" key="2">
    <source>
        <dbReference type="SAM" id="MobiDB-lite"/>
    </source>
</evidence>
<dbReference type="AlphaFoldDB" id="A0A9Q1HKE1"/>
<organism evidence="3 4">
    <name type="scientific">Holothuria leucospilota</name>
    <name type="common">Black long sea cucumber</name>
    <name type="synonym">Mertensiothuria leucospilota</name>
    <dbReference type="NCBI Taxonomy" id="206669"/>
    <lineage>
        <taxon>Eukaryota</taxon>
        <taxon>Metazoa</taxon>
        <taxon>Echinodermata</taxon>
        <taxon>Eleutherozoa</taxon>
        <taxon>Echinozoa</taxon>
        <taxon>Holothuroidea</taxon>
        <taxon>Aspidochirotacea</taxon>
        <taxon>Aspidochirotida</taxon>
        <taxon>Holothuriidae</taxon>
        <taxon>Holothuria</taxon>
    </lineage>
</organism>
<evidence type="ECO:0000313" key="3">
    <source>
        <dbReference type="EMBL" id="KAJ8049095.1"/>
    </source>
</evidence>
<feature type="compositionally biased region" description="Low complexity" evidence="2">
    <location>
        <begin position="93"/>
        <end position="109"/>
    </location>
</feature>